<evidence type="ECO:0000313" key="3">
    <source>
        <dbReference type="Proteomes" id="UP000076532"/>
    </source>
</evidence>
<protein>
    <submittedName>
        <fullName evidence="2">Uncharacterized protein</fullName>
    </submittedName>
</protein>
<keyword evidence="3" id="KW-1185">Reference proteome</keyword>
<reference evidence="2 3" key="1">
    <citation type="journal article" date="2016" name="Mol. Biol. Evol.">
        <title>Comparative Genomics of Early-Diverging Mushroom-Forming Fungi Provides Insights into the Origins of Lignocellulose Decay Capabilities.</title>
        <authorList>
            <person name="Nagy L.G."/>
            <person name="Riley R."/>
            <person name="Tritt A."/>
            <person name="Adam C."/>
            <person name="Daum C."/>
            <person name="Floudas D."/>
            <person name="Sun H."/>
            <person name="Yadav J.S."/>
            <person name="Pangilinan J."/>
            <person name="Larsson K.H."/>
            <person name="Matsuura K."/>
            <person name="Barry K."/>
            <person name="Labutti K."/>
            <person name="Kuo R."/>
            <person name="Ohm R.A."/>
            <person name="Bhattacharya S.S."/>
            <person name="Shirouzu T."/>
            <person name="Yoshinaga Y."/>
            <person name="Martin F.M."/>
            <person name="Grigoriev I.V."/>
            <person name="Hibbett D.S."/>
        </authorList>
    </citation>
    <scope>NUCLEOTIDE SEQUENCE [LARGE SCALE GENOMIC DNA]</scope>
    <source>
        <strain evidence="2 3">CBS 109695</strain>
    </source>
</reference>
<feature type="region of interest" description="Disordered" evidence="1">
    <location>
        <begin position="1"/>
        <end position="92"/>
    </location>
</feature>
<organism evidence="2 3">
    <name type="scientific">Athelia psychrophila</name>
    <dbReference type="NCBI Taxonomy" id="1759441"/>
    <lineage>
        <taxon>Eukaryota</taxon>
        <taxon>Fungi</taxon>
        <taxon>Dikarya</taxon>
        <taxon>Basidiomycota</taxon>
        <taxon>Agaricomycotina</taxon>
        <taxon>Agaricomycetes</taxon>
        <taxon>Agaricomycetidae</taxon>
        <taxon>Atheliales</taxon>
        <taxon>Atheliaceae</taxon>
        <taxon>Athelia</taxon>
    </lineage>
</organism>
<dbReference type="EMBL" id="KV417480">
    <property type="protein sequence ID" value="KZP34718.1"/>
    <property type="molecule type" value="Genomic_DNA"/>
</dbReference>
<feature type="compositionally biased region" description="Low complexity" evidence="1">
    <location>
        <begin position="41"/>
        <end position="50"/>
    </location>
</feature>
<evidence type="ECO:0000313" key="2">
    <source>
        <dbReference type="EMBL" id="KZP34718.1"/>
    </source>
</evidence>
<proteinExistence type="predicted"/>
<gene>
    <name evidence="2" type="ORF">FIBSPDRAFT_1035697</name>
</gene>
<name>A0A166XF12_9AGAM</name>
<evidence type="ECO:0000256" key="1">
    <source>
        <dbReference type="SAM" id="MobiDB-lite"/>
    </source>
</evidence>
<dbReference type="AlphaFoldDB" id="A0A166XF12"/>
<sequence>MSHRHRSQSIQDHRPTLPPIHDLFGDELARSPIPPPAALGSPSPTFSHSSFSDDEANRLSMSRRPMITPGRLRFTSQRSLPGSPHTIPATRPRAFTMLTPPKRVDVDRAIQPWAALTHRHYPSVPINIADF</sequence>
<dbReference type="Proteomes" id="UP000076532">
    <property type="component" value="Unassembled WGS sequence"/>
</dbReference>
<accession>A0A166XF12</accession>